<keyword evidence="8" id="KW-1185">Reference proteome</keyword>
<dbReference type="Gene3D" id="2.60.420.10">
    <property type="entry name" value="Maltose phosphorylase, domain 3"/>
    <property type="match status" value="1"/>
</dbReference>
<dbReference type="InterPro" id="IPR008928">
    <property type="entry name" value="6-hairpin_glycosidase_sf"/>
</dbReference>
<dbReference type="Pfam" id="PF17389">
    <property type="entry name" value="Bac_rhamnosid6H"/>
    <property type="match status" value="1"/>
</dbReference>
<dbReference type="Pfam" id="PF00754">
    <property type="entry name" value="F5_F8_type_C"/>
    <property type="match status" value="2"/>
</dbReference>
<dbReference type="Pfam" id="PF17390">
    <property type="entry name" value="Bac_rhamnosid_C"/>
    <property type="match status" value="1"/>
</dbReference>
<dbReference type="PROSITE" id="PS50022">
    <property type="entry name" value="FA58C_3"/>
    <property type="match status" value="1"/>
</dbReference>
<dbReference type="Pfam" id="PF08531">
    <property type="entry name" value="Bac_rhamnosid_N"/>
    <property type="match status" value="1"/>
</dbReference>
<dbReference type="Pfam" id="PF25788">
    <property type="entry name" value="Ig_Rha78A_N"/>
    <property type="match status" value="1"/>
</dbReference>
<dbReference type="InterPro" id="IPR013737">
    <property type="entry name" value="Bac_rhamnosid_N"/>
</dbReference>
<dbReference type="InterPro" id="IPR035396">
    <property type="entry name" value="Bac_rhamnosid6H"/>
</dbReference>
<dbReference type="InterPro" id="IPR008979">
    <property type="entry name" value="Galactose-bd-like_sf"/>
</dbReference>
<dbReference type="EMBL" id="JBHUKR010000004">
    <property type="protein sequence ID" value="MFD2415855.1"/>
    <property type="molecule type" value="Genomic_DNA"/>
</dbReference>
<evidence type="ECO:0000256" key="3">
    <source>
        <dbReference type="ARBA" id="ARBA00022801"/>
    </source>
</evidence>
<dbReference type="GO" id="GO:0016787">
    <property type="term" value="F:hydrolase activity"/>
    <property type="evidence" value="ECO:0007669"/>
    <property type="project" value="UniProtKB-KW"/>
</dbReference>
<evidence type="ECO:0000313" key="8">
    <source>
        <dbReference type="Proteomes" id="UP001597417"/>
    </source>
</evidence>
<keyword evidence="3 7" id="KW-0378">Hydrolase</keyword>
<name>A0ABW5FNR1_9PSEU</name>
<dbReference type="InterPro" id="IPR008902">
    <property type="entry name" value="Rhamnosid_concanavalin"/>
</dbReference>
<dbReference type="SUPFAM" id="SSF49785">
    <property type="entry name" value="Galactose-binding domain-like"/>
    <property type="match status" value="2"/>
</dbReference>
<dbReference type="Gene3D" id="2.60.40.10">
    <property type="entry name" value="Immunoglobulins"/>
    <property type="match status" value="2"/>
</dbReference>
<dbReference type="InterPro" id="IPR013783">
    <property type="entry name" value="Ig-like_fold"/>
</dbReference>
<sequence>MWRNEAPRPRRARIAGALALAAVLAAVLAATQAIPAVASAAPSPGPYQAGTASAPDSLRVDGQSSGALVDAANPRFSWAVNDTARGEAQTAYELRVDPVATGPAPRTPGWDSGRVSSAESTGIPYAGPALLSDRTYRWSVRTWNREGRMSPWSAPASFDTGLLAPSDWSAWWLQVGDGALVRGDFDVTKPVARARLYFGAQGIVEPHLDGARVNPAEVLDSSVTDYASRVLYRDFDVTTLLTTGRNTLSFMAGKGQYADHPAFVAQLDITYADGSTSRFGTDPAWKTTAGPVTGDDFYRGETYDARKAIPGWDTVGFDDGSWAAAHAVAPASHQQSLARGKPVTALDATICCGWSPAALTDGIDGSSDASEGYHSAIVSTSDTIKWVQTDLGSAQHVRGIRLFPARPTNDAHGADLIGAGFPVRYQVQTSDDPTFATATTIVDRTGADQANPGIAPVSLDTDVTARYIRVIATNLACTGNGCDFRLAELGVYGPDPAITDSGVTTLRADRTPPTRVLTTLPVVTETRPSPGRRVYDFGQNQTGRVTISATAPAGTTVDIRKGEILDGAGEVSTANISFDPGDPPRQTDHYTFAGTGTETYTPHFRYDGFRYAELTGLPDDATVAVTAEVVHTDVATTGDFHTSNPLLNNIQDAVARTQVNDLETIPMDCPTREKHGWLGDAGDTDQEAMSNYDMESFYTKWFGDIATSANPDGSVPSVAPVNGQVGAWPTDPAWGTAYPQILWDSYTQYGNSQPVVANYARVKAWVDYLGTISDADHIVVNAPTSYGDDWLSTVITPHDYFQTGFYYLDATLLAKMATVVGNSADATRYSSLAGQIAAGFLKRYFDAGTGVFGTGTQLSYAMPLVLGLVPASHEQTTVDRLVADITAHGNHVTTGFVGTTLVYQALGRYGRDDIALALAERTDFPSFGYMLAQGPGTIWEKWVNSTAPDGTSSKDHIGLGGSIGQWFYQRLGGIQPGAAGYRTVTLAPSVVGDLTDVSARQRTVRGVVESSWQRNGTTLTYHAKVPVGTTATIKLPLLGGRGSTVRESGRTIFAGGRPGQPDAGLTVGTATDDTLTMTAGSGDYTFTVMPPGKPFTKTTLSAGATAPVTAGSTGDVNVVVEGRSTAPGTTAIAATAPTGWTATVSPARFPLTPATMATDATVHLAVPADTHGGVYPVTVTTRAPDGTTATTTTDVLVFGKWASGATASASSEHGPNVVNGATRTYIASNAIDGNLTTFWNDDTQNAYPDTLTITAPSAVTLTGAGFASFPDGAPAAFTIQTWNGTQWVTQGDVSGNRQLYRWIPFAGPVTTSQVRIVVTATPDGFSRIAELTP</sequence>
<dbReference type="PANTHER" id="PTHR33307:SF6">
    <property type="entry name" value="ALPHA-RHAMNOSIDASE (EUROFUNG)-RELATED"/>
    <property type="match status" value="1"/>
</dbReference>
<dbReference type="InterPro" id="IPR012341">
    <property type="entry name" value="6hp_glycosidase-like_sf"/>
</dbReference>
<evidence type="ECO:0000313" key="7">
    <source>
        <dbReference type="EMBL" id="MFD2415855.1"/>
    </source>
</evidence>
<feature type="signal peptide" evidence="5">
    <location>
        <begin position="1"/>
        <end position="40"/>
    </location>
</feature>
<dbReference type="Pfam" id="PF10633">
    <property type="entry name" value="NPCBM_assoc"/>
    <property type="match status" value="1"/>
</dbReference>
<dbReference type="SUPFAM" id="SSF48208">
    <property type="entry name" value="Six-hairpin glycosidases"/>
    <property type="match status" value="1"/>
</dbReference>
<evidence type="ECO:0000259" key="6">
    <source>
        <dbReference type="PROSITE" id="PS50022"/>
    </source>
</evidence>
<dbReference type="EC" id="3.2.1.40" evidence="2"/>
<evidence type="ECO:0000256" key="1">
    <source>
        <dbReference type="ARBA" id="ARBA00001445"/>
    </source>
</evidence>
<comment type="catalytic activity">
    <reaction evidence="1">
        <text>Hydrolysis of terminal non-reducing alpha-L-rhamnose residues in alpha-L-rhamnosides.</text>
        <dbReference type="EC" id="3.2.1.40"/>
    </reaction>
</comment>
<evidence type="ECO:0000256" key="2">
    <source>
        <dbReference type="ARBA" id="ARBA00012652"/>
    </source>
</evidence>
<protein>
    <recommendedName>
        <fullName evidence="2">alpha-L-rhamnosidase</fullName>
        <ecNumber evidence="2">3.2.1.40</ecNumber>
    </recommendedName>
</protein>
<dbReference type="InterPro" id="IPR016007">
    <property type="entry name" value="Alpha_rhamnosid"/>
</dbReference>
<evidence type="ECO:0000256" key="4">
    <source>
        <dbReference type="SAM" id="MobiDB-lite"/>
    </source>
</evidence>
<dbReference type="RefSeq" id="WP_378262036.1">
    <property type="nucleotide sequence ID" value="NZ_JBHUKR010000004.1"/>
</dbReference>
<feature type="domain" description="F5/8 type C" evidence="6">
    <location>
        <begin position="310"/>
        <end position="494"/>
    </location>
</feature>
<feature type="region of interest" description="Disordered" evidence="4">
    <location>
        <begin position="39"/>
        <end position="59"/>
    </location>
</feature>
<dbReference type="Proteomes" id="UP001597417">
    <property type="component" value="Unassembled WGS sequence"/>
</dbReference>
<dbReference type="InterPro" id="IPR000421">
    <property type="entry name" value="FA58C"/>
</dbReference>
<dbReference type="Gene3D" id="2.60.120.260">
    <property type="entry name" value="Galactose-binding domain-like"/>
    <property type="match status" value="4"/>
</dbReference>
<dbReference type="InterPro" id="IPR035398">
    <property type="entry name" value="Bac_rhamnosid_C"/>
</dbReference>
<keyword evidence="5" id="KW-0732">Signal</keyword>
<gene>
    <name evidence="7" type="ORF">ACFSXZ_05890</name>
</gene>
<proteinExistence type="predicted"/>
<dbReference type="InterPro" id="IPR018905">
    <property type="entry name" value="A-galactase_NEW3"/>
</dbReference>
<evidence type="ECO:0000256" key="5">
    <source>
        <dbReference type="SAM" id="SignalP"/>
    </source>
</evidence>
<feature type="chain" id="PRO_5045537044" description="alpha-L-rhamnosidase" evidence="5">
    <location>
        <begin position="41"/>
        <end position="1333"/>
    </location>
</feature>
<accession>A0ABW5FNR1</accession>
<dbReference type="Pfam" id="PF05592">
    <property type="entry name" value="Bac_rhamnosid"/>
    <property type="match status" value="1"/>
</dbReference>
<comment type="caution">
    <text evidence="7">The sequence shown here is derived from an EMBL/GenBank/DDBJ whole genome shotgun (WGS) entry which is preliminary data.</text>
</comment>
<dbReference type="PANTHER" id="PTHR33307">
    <property type="entry name" value="ALPHA-RHAMNOSIDASE (EUROFUNG)"/>
    <property type="match status" value="1"/>
</dbReference>
<dbReference type="Gene3D" id="1.50.10.10">
    <property type="match status" value="1"/>
</dbReference>
<organism evidence="7 8">
    <name type="scientific">Amycolatopsis pigmentata</name>
    <dbReference type="NCBI Taxonomy" id="450801"/>
    <lineage>
        <taxon>Bacteria</taxon>
        <taxon>Bacillati</taxon>
        <taxon>Actinomycetota</taxon>
        <taxon>Actinomycetes</taxon>
        <taxon>Pseudonocardiales</taxon>
        <taxon>Pseudonocardiaceae</taxon>
        <taxon>Amycolatopsis</taxon>
    </lineage>
</organism>
<reference evidence="8" key="1">
    <citation type="journal article" date="2019" name="Int. J. Syst. Evol. Microbiol.">
        <title>The Global Catalogue of Microorganisms (GCM) 10K type strain sequencing project: providing services to taxonomists for standard genome sequencing and annotation.</title>
        <authorList>
            <consortium name="The Broad Institute Genomics Platform"/>
            <consortium name="The Broad Institute Genome Sequencing Center for Infectious Disease"/>
            <person name="Wu L."/>
            <person name="Ma J."/>
        </authorList>
    </citation>
    <scope>NUCLEOTIDE SEQUENCE [LARGE SCALE GENOMIC DNA]</scope>
    <source>
        <strain evidence="8">CGMCC 4.7645</strain>
    </source>
</reference>